<name>A0ABZ1XBB2_9ACTN</name>
<dbReference type="RefSeq" id="WP_329394679.1">
    <property type="nucleotide sequence ID" value="NZ_CP109019.1"/>
</dbReference>
<reference evidence="3" key="1">
    <citation type="submission" date="2022-10" db="EMBL/GenBank/DDBJ databases">
        <title>The complete genomes of actinobacterial strains from the NBC collection.</title>
        <authorList>
            <person name="Joergensen T.S."/>
            <person name="Alvarez Arevalo M."/>
            <person name="Sterndorff E.B."/>
            <person name="Faurdal D."/>
            <person name="Vuksanovic O."/>
            <person name="Mourched A.-S."/>
            <person name="Charusanti P."/>
            <person name="Shaw S."/>
            <person name="Blin K."/>
            <person name="Weber T."/>
        </authorList>
    </citation>
    <scope>NUCLEOTIDE SEQUENCE</scope>
    <source>
        <strain evidence="3">NBC_00668</strain>
    </source>
</reference>
<keyword evidence="2" id="KW-0732">Signal</keyword>
<organism evidence="3 4">
    <name type="scientific">Streptomyces melanogenes</name>
    <dbReference type="NCBI Taxonomy" id="67326"/>
    <lineage>
        <taxon>Bacteria</taxon>
        <taxon>Bacillati</taxon>
        <taxon>Actinomycetota</taxon>
        <taxon>Actinomycetes</taxon>
        <taxon>Kitasatosporales</taxon>
        <taxon>Streptomycetaceae</taxon>
        <taxon>Streptomyces</taxon>
    </lineage>
</organism>
<sequence length="230" mass="23882">MPRVRVTLATAFVAMIALSSCSSSGDEPGSTPGAPAGGKPTAASPAPKPITKPLPQAALTQALLGDGETLPGWSLHGDKSVVEDGQYCNTSHNDSAPRGWMRGSDASYEYNGSTRNMTHVHICLFDTVENAHAAYLAWKGTEASKEQPLKPPVGDESTLVINPGLSDDTVYGFSRSGRANIRVRVEGGTGGDPSGAQATLAATLKRLQQLQDGKPATVRASDEQVAVPGT</sequence>
<dbReference type="EMBL" id="CP109019">
    <property type="protein sequence ID" value="WUT80800.1"/>
    <property type="molecule type" value="Genomic_DNA"/>
</dbReference>
<feature type="region of interest" description="Disordered" evidence="1">
    <location>
        <begin position="22"/>
        <end position="52"/>
    </location>
</feature>
<feature type="signal peptide" evidence="2">
    <location>
        <begin position="1"/>
        <end position="25"/>
    </location>
</feature>
<evidence type="ECO:0000313" key="3">
    <source>
        <dbReference type="EMBL" id="WUT80800.1"/>
    </source>
</evidence>
<dbReference type="PROSITE" id="PS51257">
    <property type="entry name" value="PROKAR_LIPOPROTEIN"/>
    <property type="match status" value="1"/>
</dbReference>
<dbReference type="Proteomes" id="UP001432060">
    <property type="component" value="Chromosome"/>
</dbReference>
<evidence type="ECO:0000256" key="1">
    <source>
        <dbReference type="SAM" id="MobiDB-lite"/>
    </source>
</evidence>
<evidence type="ECO:0008006" key="5">
    <source>
        <dbReference type="Google" id="ProtNLM"/>
    </source>
</evidence>
<gene>
    <name evidence="3" type="ORF">OG515_00680</name>
</gene>
<keyword evidence="4" id="KW-1185">Reference proteome</keyword>
<evidence type="ECO:0000256" key="2">
    <source>
        <dbReference type="SAM" id="SignalP"/>
    </source>
</evidence>
<accession>A0ABZ1XBB2</accession>
<feature type="chain" id="PRO_5046135017" description="Lipoprotein" evidence="2">
    <location>
        <begin position="26"/>
        <end position="230"/>
    </location>
</feature>
<proteinExistence type="predicted"/>
<protein>
    <recommendedName>
        <fullName evidence="5">Lipoprotein</fullName>
    </recommendedName>
</protein>
<feature type="region of interest" description="Disordered" evidence="1">
    <location>
        <begin position="211"/>
        <end position="230"/>
    </location>
</feature>
<feature type="compositionally biased region" description="Low complexity" evidence="1">
    <location>
        <begin position="22"/>
        <end position="45"/>
    </location>
</feature>
<evidence type="ECO:0000313" key="4">
    <source>
        <dbReference type="Proteomes" id="UP001432060"/>
    </source>
</evidence>